<name>A0A2R7Y1D2_9ARCH</name>
<protein>
    <submittedName>
        <fullName evidence="1">Uncharacterized protein</fullName>
    </submittedName>
</protein>
<proteinExistence type="predicted"/>
<sequence length="73" mass="8384">MNVRPEVHSTILETLQRMGGKALEQNLLEELRARGLELRPEALRQALLKLEMHEKVRVISLDAERKLIELTGV</sequence>
<comment type="caution">
    <text evidence="1">The sequence shown here is derived from an EMBL/GenBank/DDBJ whole genome shotgun (WGS) entry which is preliminary data.</text>
</comment>
<dbReference type="AlphaFoldDB" id="A0A2R7Y1D2"/>
<organism evidence="1 2">
    <name type="scientific">Candidatus Terraquivivens tikiterensis</name>
    <dbReference type="NCBI Taxonomy" id="1980982"/>
    <lineage>
        <taxon>Archaea</taxon>
        <taxon>Nitrososphaerota</taxon>
        <taxon>Candidatus Wolframiiraptoraceae</taxon>
        <taxon>Candidatus Terraquivivens</taxon>
    </lineage>
</organism>
<dbReference type="EMBL" id="NDWU01000021">
    <property type="protein sequence ID" value="PUA31249.1"/>
    <property type="molecule type" value="Genomic_DNA"/>
</dbReference>
<gene>
    <name evidence="1" type="ORF">B9J98_06935</name>
</gene>
<evidence type="ECO:0000313" key="2">
    <source>
        <dbReference type="Proteomes" id="UP000244066"/>
    </source>
</evidence>
<evidence type="ECO:0000313" key="1">
    <source>
        <dbReference type="EMBL" id="PUA31249.1"/>
    </source>
</evidence>
<dbReference type="Proteomes" id="UP000244066">
    <property type="component" value="Unassembled WGS sequence"/>
</dbReference>
<reference evidence="1 2" key="1">
    <citation type="submission" date="2017-04" db="EMBL/GenBank/DDBJ databases">
        <title>Draft Aigarchaeota genome from a New Zealand hot spring.</title>
        <authorList>
            <person name="Reysenbach A.-L."/>
            <person name="Donaho J.A."/>
            <person name="Gerhart J."/>
            <person name="Kelley J.F."/>
            <person name="Kouba K."/>
            <person name="Podar M."/>
            <person name="Stott M."/>
        </authorList>
    </citation>
    <scope>NUCLEOTIDE SEQUENCE [LARGE SCALE GENOMIC DNA]</scope>
    <source>
        <strain evidence="1">NZ13_MG1</strain>
    </source>
</reference>
<accession>A0A2R7Y1D2</accession>